<sequence length="50" mass="5652">MANGSEILRENKVGSRIEEVKRGRRVLTEFAPAANDRAVEEPRIDCEELP</sequence>
<name>A0A151WSJ0_9HYME</name>
<accession>A0A151WSJ0</accession>
<dbReference type="EMBL" id="KQ982769">
    <property type="protein sequence ID" value="KYQ50840.1"/>
    <property type="molecule type" value="Genomic_DNA"/>
</dbReference>
<protein>
    <submittedName>
        <fullName evidence="1">Uncharacterized protein</fullName>
    </submittedName>
</protein>
<reference evidence="1 2" key="1">
    <citation type="submission" date="2015-09" db="EMBL/GenBank/DDBJ databases">
        <title>Trachymyrmex zeteki WGS genome.</title>
        <authorList>
            <person name="Nygaard S."/>
            <person name="Hu H."/>
            <person name="Boomsma J."/>
            <person name="Zhang G."/>
        </authorList>
    </citation>
    <scope>NUCLEOTIDE SEQUENCE [LARGE SCALE GENOMIC DNA]</scope>
    <source>
        <strain evidence="1">Tzet28-1</strain>
        <tissue evidence="1">Whole body</tissue>
    </source>
</reference>
<dbReference type="Proteomes" id="UP000075809">
    <property type="component" value="Unassembled WGS sequence"/>
</dbReference>
<evidence type="ECO:0000313" key="2">
    <source>
        <dbReference type="Proteomes" id="UP000075809"/>
    </source>
</evidence>
<organism evidence="1 2">
    <name type="scientific">Mycetomoellerius zeteki</name>
    <dbReference type="NCBI Taxonomy" id="64791"/>
    <lineage>
        <taxon>Eukaryota</taxon>
        <taxon>Metazoa</taxon>
        <taxon>Ecdysozoa</taxon>
        <taxon>Arthropoda</taxon>
        <taxon>Hexapoda</taxon>
        <taxon>Insecta</taxon>
        <taxon>Pterygota</taxon>
        <taxon>Neoptera</taxon>
        <taxon>Endopterygota</taxon>
        <taxon>Hymenoptera</taxon>
        <taxon>Apocrita</taxon>
        <taxon>Aculeata</taxon>
        <taxon>Formicoidea</taxon>
        <taxon>Formicidae</taxon>
        <taxon>Myrmicinae</taxon>
        <taxon>Mycetomoellerius</taxon>
    </lineage>
</organism>
<proteinExistence type="predicted"/>
<evidence type="ECO:0000313" key="1">
    <source>
        <dbReference type="EMBL" id="KYQ50840.1"/>
    </source>
</evidence>
<dbReference type="AlphaFoldDB" id="A0A151WSJ0"/>
<gene>
    <name evidence="1" type="ORF">ALC60_09979</name>
</gene>
<keyword evidence="2" id="KW-1185">Reference proteome</keyword>